<sequence length="252" mass="29858">MNNMILKENEWNTMNNILLDMYEIRDINELTDRLLKTFRMLIPYTQGYYLIFNKEGKIDVKQSSFIFSDDNSVDEYLKHYYHVDYLKYVSDFTKKTVTYRDTDILDEDIRKKTEFYREFLRPKNIPYGCGIILLKEEKIIGIINLFRSSELGDFSDKDLYILDNLKLHLRNIQYHLCAKEIEGKESKLDSVCKQYDLSEREGEVVQLVNDGCSNSEIGEKLSISISTVKKHFYNIYNKTGVKNRTQLLVLLK</sequence>
<dbReference type="PRINTS" id="PR00038">
    <property type="entry name" value="HTHLUXR"/>
</dbReference>
<keyword evidence="6" id="KW-1185">Reference proteome</keyword>
<proteinExistence type="predicted"/>
<dbReference type="STRING" id="642492.Clole_0428"/>
<evidence type="ECO:0000256" key="3">
    <source>
        <dbReference type="ARBA" id="ARBA00023163"/>
    </source>
</evidence>
<gene>
    <name evidence="5" type="ordered locus">Clole_0428</name>
</gene>
<dbReference type="PROSITE" id="PS00622">
    <property type="entry name" value="HTH_LUXR_1"/>
    <property type="match status" value="1"/>
</dbReference>
<dbReference type="Gene3D" id="1.10.10.10">
    <property type="entry name" value="Winged helix-like DNA-binding domain superfamily/Winged helix DNA-binding domain"/>
    <property type="match status" value="1"/>
</dbReference>
<evidence type="ECO:0000313" key="5">
    <source>
        <dbReference type="EMBL" id="ADZ82170.1"/>
    </source>
</evidence>
<accession>F2JKL0</accession>
<keyword evidence="1" id="KW-0805">Transcription regulation</keyword>
<dbReference type="PANTHER" id="PTHR44688">
    <property type="entry name" value="DNA-BINDING TRANSCRIPTIONAL ACTIVATOR DEVR_DOSR"/>
    <property type="match status" value="1"/>
</dbReference>
<keyword evidence="3" id="KW-0804">Transcription</keyword>
<dbReference type="Pfam" id="PF00196">
    <property type="entry name" value="GerE"/>
    <property type="match status" value="1"/>
</dbReference>
<dbReference type="KEGG" id="cle:Clole_0428"/>
<dbReference type="SUPFAM" id="SSF46894">
    <property type="entry name" value="C-terminal effector domain of the bipartite response regulators"/>
    <property type="match status" value="1"/>
</dbReference>
<reference evidence="5 6" key="1">
    <citation type="journal article" date="2011" name="J. Bacteriol.">
        <title>Complete genome sequence of the cellulose-degrading bacterium Cellulosilyticum lentocellum.</title>
        <authorList>
            <consortium name="US DOE Joint Genome Institute"/>
            <person name="Miller D.A."/>
            <person name="Suen G."/>
            <person name="Bruce D."/>
            <person name="Copeland A."/>
            <person name="Cheng J.F."/>
            <person name="Detter C."/>
            <person name="Goodwin L.A."/>
            <person name="Han C.S."/>
            <person name="Hauser L.J."/>
            <person name="Land M.L."/>
            <person name="Lapidus A."/>
            <person name="Lucas S."/>
            <person name="Meincke L."/>
            <person name="Pitluck S."/>
            <person name="Tapia R."/>
            <person name="Teshima H."/>
            <person name="Woyke T."/>
            <person name="Fox B.G."/>
            <person name="Angert E.R."/>
            <person name="Currie C.R."/>
        </authorList>
    </citation>
    <scope>NUCLEOTIDE SEQUENCE [LARGE SCALE GENOMIC DNA]</scope>
    <source>
        <strain evidence="6">ATCC 49066 / DSM 5427 / NCIMB 11756 / RHM5</strain>
    </source>
</reference>
<organism evidence="5 6">
    <name type="scientific">Cellulosilyticum lentocellum (strain ATCC 49066 / DSM 5427 / NCIMB 11756 / RHM5)</name>
    <name type="common">Clostridium lentocellum</name>
    <dbReference type="NCBI Taxonomy" id="642492"/>
    <lineage>
        <taxon>Bacteria</taxon>
        <taxon>Bacillati</taxon>
        <taxon>Bacillota</taxon>
        <taxon>Clostridia</taxon>
        <taxon>Lachnospirales</taxon>
        <taxon>Cellulosilyticaceae</taxon>
        <taxon>Cellulosilyticum</taxon>
    </lineage>
</organism>
<dbReference type="eggNOG" id="COG2197">
    <property type="taxonomic scope" value="Bacteria"/>
</dbReference>
<dbReference type="InterPro" id="IPR016032">
    <property type="entry name" value="Sig_transdc_resp-reg_C-effctor"/>
</dbReference>
<evidence type="ECO:0000259" key="4">
    <source>
        <dbReference type="PROSITE" id="PS50043"/>
    </source>
</evidence>
<dbReference type="Proteomes" id="UP000008467">
    <property type="component" value="Chromosome"/>
</dbReference>
<dbReference type="InterPro" id="IPR000792">
    <property type="entry name" value="Tscrpt_reg_LuxR_C"/>
</dbReference>
<dbReference type="GO" id="GO:0003677">
    <property type="term" value="F:DNA binding"/>
    <property type="evidence" value="ECO:0007669"/>
    <property type="project" value="UniProtKB-KW"/>
</dbReference>
<evidence type="ECO:0000313" key="6">
    <source>
        <dbReference type="Proteomes" id="UP000008467"/>
    </source>
</evidence>
<dbReference type="InterPro" id="IPR029016">
    <property type="entry name" value="GAF-like_dom_sf"/>
</dbReference>
<dbReference type="CDD" id="cd06170">
    <property type="entry name" value="LuxR_C_like"/>
    <property type="match status" value="1"/>
</dbReference>
<name>F2JKL0_CELLD</name>
<evidence type="ECO:0000256" key="1">
    <source>
        <dbReference type="ARBA" id="ARBA00023015"/>
    </source>
</evidence>
<dbReference type="Gene3D" id="3.30.450.40">
    <property type="match status" value="1"/>
</dbReference>
<keyword evidence="2" id="KW-0238">DNA-binding</keyword>
<dbReference type="PANTHER" id="PTHR44688:SF16">
    <property type="entry name" value="DNA-BINDING TRANSCRIPTIONAL ACTIVATOR DEVR_DOSR"/>
    <property type="match status" value="1"/>
</dbReference>
<protein>
    <submittedName>
        <fullName evidence="5">ATP-dependent transcriptional regulator, MalT-like, LuxR family</fullName>
    </submittedName>
</protein>
<dbReference type="HOGENOM" id="CLU_088868_0_0_9"/>
<dbReference type="GO" id="GO:0006355">
    <property type="term" value="P:regulation of DNA-templated transcription"/>
    <property type="evidence" value="ECO:0007669"/>
    <property type="project" value="InterPro"/>
</dbReference>
<feature type="domain" description="HTH luxR-type" evidence="4">
    <location>
        <begin position="190"/>
        <end position="252"/>
    </location>
</feature>
<dbReference type="AlphaFoldDB" id="F2JKL0"/>
<dbReference type="PROSITE" id="PS50043">
    <property type="entry name" value="HTH_LUXR_2"/>
    <property type="match status" value="1"/>
</dbReference>
<evidence type="ECO:0000256" key="2">
    <source>
        <dbReference type="ARBA" id="ARBA00023125"/>
    </source>
</evidence>
<dbReference type="SMART" id="SM00421">
    <property type="entry name" value="HTH_LUXR"/>
    <property type="match status" value="1"/>
</dbReference>
<dbReference type="EMBL" id="CP002582">
    <property type="protein sequence ID" value="ADZ82170.1"/>
    <property type="molecule type" value="Genomic_DNA"/>
</dbReference>
<dbReference type="InterPro" id="IPR036388">
    <property type="entry name" value="WH-like_DNA-bd_sf"/>
</dbReference>